<comment type="caution">
    <text evidence="1">The sequence shown here is derived from an EMBL/GenBank/DDBJ whole genome shotgun (WGS) entry which is preliminary data.</text>
</comment>
<protein>
    <submittedName>
        <fullName evidence="1">Uncharacterized protein</fullName>
    </submittedName>
</protein>
<feature type="non-terminal residue" evidence="1">
    <location>
        <position position="1"/>
    </location>
</feature>
<sequence length="112" mass="13214">LNIDCKKGLKQAFIYLEEFKEYTEKINRPLSNLYRIAHAMLLKTGSTKDEQNDAKSRLKQVIKEDYNIITTTMALIHLCGWYLEDFRVSNQMDILDDIHALIEHLERNVRQS</sequence>
<dbReference type="EMBL" id="BART01039734">
    <property type="protein sequence ID" value="GAH22962.1"/>
    <property type="molecule type" value="Genomic_DNA"/>
</dbReference>
<gene>
    <name evidence="1" type="ORF">S01H4_65123</name>
</gene>
<name>X1DS40_9ZZZZ</name>
<organism evidence="1">
    <name type="scientific">marine sediment metagenome</name>
    <dbReference type="NCBI Taxonomy" id="412755"/>
    <lineage>
        <taxon>unclassified sequences</taxon>
        <taxon>metagenomes</taxon>
        <taxon>ecological metagenomes</taxon>
    </lineage>
</organism>
<evidence type="ECO:0000313" key="1">
    <source>
        <dbReference type="EMBL" id="GAH22962.1"/>
    </source>
</evidence>
<dbReference type="AlphaFoldDB" id="X1DS40"/>
<accession>X1DS40</accession>
<reference evidence="1" key="1">
    <citation type="journal article" date="2014" name="Front. Microbiol.">
        <title>High frequency of phylogenetically diverse reductive dehalogenase-homologous genes in deep subseafloor sedimentary metagenomes.</title>
        <authorList>
            <person name="Kawai M."/>
            <person name="Futagami T."/>
            <person name="Toyoda A."/>
            <person name="Takaki Y."/>
            <person name="Nishi S."/>
            <person name="Hori S."/>
            <person name="Arai W."/>
            <person name="Tsubouchi T."/>
            <person name="Morono Y."/>
            <person name="Uchiyama I."/>
            <person name="Ito T."/>
            <person name="Fujiyama A."/>
            <person name="Inagaki F."/>
            <person name="Takami H."/>
        </authorList>
    </citation>
    <scope>NUCLEOTIDE SEQUENCE</scope>
    <source>
        <strain evidence="1">Expedition CK06-06</strain>
    </source>
</reference>
<feature type="non-terminal residue" evidence="1">
    <location>
        <position position="112"/>
    </location>
</feature>
<proteinExistence type="predicted"/>